<dbReference type="RefSeq" id="WP_249701108.1">
    <property type="nucleotide sequence ID" value="NZ_JAMFLX010000026.1"/>
</dbReference>
<dbReference type="HAMAP" id="MF_00570">
    <property type="entry name" value="NAPRTase"/>
    <property type="match status" value="1"/>
</dbReference>
<gene>
    <name evidence="7 11" type="primary">pncB</name>
    <name evidence="11" type="ORF">M3P05_16350</name>
</gene>
<keyword evidence="12" id="KW-1185">Reference proteome</keyword>
<evidence type="ECO:0000256" key="7">
    <source>
        <dbReference type="HAMAP-Rule" id="MF_00570"/>
    </source>
</evidence>
<dbReference type="Pfam" id="PF17767">
    <property type="entry name" value="NAPRTase_N"/>
    <property type="match status" value="1"/>
</dbReference>
<reference evidence="11 12" key="1">
    <citation type="submission" date="2022-05" db="EMBL/GenBank/DDBJ databases">
        <authorList>
            <person name="Park J.-S."/>
        </authorList>
    </citation>
    <scope>NUCLEOTIDE SEQUENCE [LARGE SCALE GENOMIC DNA]</scope>
    <source>
        <strain evidence="11 12">2012CJ34-2</strain>
    </source>
</reference>
<evidence type="ECO:0000256" key="1">
    <source>
        <dbReference type="ARBA" id="ARBA00004952"/>
    </source>
</evidence>
<dbReference type="NCBIfam" id="TIGR01514">
    <property type="entry name" value="NAPRTase"/>
    <property type="match status" value="1"/>
</dbReference>
<keyword evidence="6 7" id="KW-0662">Pyridine nucleotide biosynthesis</keyword>
<evidence type="ECO:0000256" key="3">
    <source>
        <dbReference type="ARBA" id="ARBA00013236"/>
    </source>
</evidence>
<comment type="pathway">
    <text evidence="1 7 8">Cofactor biosynthesis; NAD(+) biosynthesis; nicotinate D-ribonucleotide from nicotinate: step 1/1.</text>
</comment>
<keyword evidence="11" id="KW-0808">Transferase</keyword>
<protein>
    <recommendedName>
        <fullName evidence="3 7">Nicotinate phosphoribosyltransferase</fullName>
        <shortName evidence="7">NAPRTase</shortName>
        <ecNumber evidence="3 7">6.3.4.21</ecNumber>
    </recommendedName>
</protein>
<dbReference type="PANTHER" id="PTHR11098:SF1">
    <property type="entry name" value="NICOTINATE PHOSPHORIBOSYLTRANSFERASE"/>
    <property type="match status" value="1"/>
</dbReference>
<dbReference type="PANTHER" id="PTHR11098">
    <property type="entry name" value="NICOTINATE PHOSPHORIBOSYLTRANSFERASE"/>
    <property type="match status" value="1"/>
</dbReference>
<comment type="function">
    <text evidence="7 8">Catalyzes the synthesis of beta-nicotinate D-ribonucleotide from nicotinate and 5-phospho-D-ribose 1-phosphate at the expense of ATP.</text>
</comment>
<keyword evidence="4 7" id="KW-0597">Phosphoprotein</keyword>
<keyword evidence="5 7" id="KW-0436">Ligase</keyword>
<comment type="similarity">
    <text evidence="2 7 8">Belongs to the NAPRTase family.</text>
</comment>
<dbReference type="Gene3D" id="3.20.140.10">
    <property type="entry name" value="nicotinate phosphoribosyltransferase"/>
    <property type="match status" value="1"/>
</dbReference>
<feature type="modified residue" description="Phosphohistidine; by autocatalysis" evidence="7">
    <location>
        <position position="218"/>
    </location>
</feature>
<comment type="catalytic activity">
    <reaction evidence="7 8">
        <text>5-phospho-alpha-D-ribose 1-diphosphate + nicotinate + ATP + H2O = nicotinate beta-D-ribonucleotide + ADP + phosphate + diphosphate</text>
        <dbReference type="Rhea" id="RHEA:36163"/>
        <dbReference type="ChEBI" id="CHEBI:15377"/>
        <dbReference type="ChEBI" id="CHEBI:30616"/>
        <dbReference type="ChEBI" id="CHEBI:32544"/>
        <dbReference type="ChEBI" id="CHEBI:33019"/>
        <dbReference type="ChEBI" id="CHEBI:43474"/>
        <dbReference type="ChEBI" id="CHEBI:57502"/>
        <dbReference type="ChEBI" id="CHEBI:58017"/>
        <dbReference type="ChEBI" id="CHEBI:456216"/>
        <dbReference type="EC" id="6.3.4.21"/>
    </reaction>
</comment>
<evidence type="ECO:0000259" key="10">
    <source>
        <dbReference type="Pfam" id="PF17767"/>
    </source>
</evidence>
<dbReference type="GO" id="GO:0004516">
    <property type="term" value="F:nicotinate phosphoribosyltransferase activity"/>
    <property type="evidence" value="ECO:0007669"/>
    <property type="project" value="UniProtKB-EC"/>
</dbReference>
<dbReference type="InterPro" id="IPR040727">
    <property type="entry name" value="NAPRTase_N"/>
</dbReference>
<dbReference type="InterPro" id="IPR006406">
    <property type="entry name" value="Nic_PRibTrfase"/>
</dbReference>
<dbReference type="InterPro" id="IPR036068">
    <property type="entry name" value="Nicotinate_pribotase-like_C"/>
</dbReference>
<proteinExistence type="inferred from homology"/>
<sequence>MSKPIITSLLDTDLYKLTMQQAVFHNYPTAVVDARFHCRSPVDLSPLADEVRDEINSLAGLRLAADEKGWLGEVGVFKPDYLDWLESQKLDPNKVDVQISQEALQINVRGSWLEVTLFEIYVLAIVSELYGRHMQTGAALETGRLQLCNKIEALNGHLRDTGGSFHFVDFGTRRRFSADWHRELLTTLKQELPGSLVGTSNIMLACELDLKPVGTMGHEWLQAHQALVDDLALSQRRALEVWYEEYQGKLGVALTDTITMSAFLNDFNRELALRYQGLRHDSGDPITWGERAVAHYELLDIDPRTRQLVFSDGLNFDKSLEISEHFASRIPTSFGIGTWLTNDVGGKPLNIVLKLVSCNGQPVAKISDAPGKTMCLDTNYVNRLKQVYAVS</sequence>
<evidence type="ECO:0000256" key="2">
    <source>
        <dbReference type="ARBA" id="ARBA00010897"/>
    </source>
</evidence>
<accession>A0ABT0PL79</accession>
<evidence type="ECO:0000259" key="9">
    <source>
        <dbReference type="Pfam" id="PF04095"/>
    </source>
</evidence>
<dbReference type="InterPro" id="IPR041525">
    <property type="entry name" value="N/Namide_PRibTrfase"/>
</dbReference>
<evidence type="ECO:0000256" key="5">
    <source>
        <dbReference type="ARBA" id="ARBA00022598"/>
    </source>
</evidence>
<name>A0ABT0PL79_9GAMM</name>
<dbReference type="NCBIfam" id="NF003704">
    <property type="entry name" value="PRK05321.1"/>
    <property type="match status" value="1"/>
</dbReference>
<dbReference type="PIRSF" id="PIRSF000484">
    <property type="entry name" value="NAPRT"/>
    <property type="match status" value="1"/>
</dbReference>
<dbReference type="SUPFAM" id="SSF51690">
    <property type="entry name" value="Nicotinate/Quinolinate PRTase C-terminal domain-like"/>
    <property type="match status" value="1"/>
</dbReference>
<dbReference type="Proteomes" id="UP001203338">
    <property type="component" value="Unassembled WGS sequence"/>
</dbReference>
<evidence type="ECO:0000256" key="6">
    <source>
        <dbReference type="ARBA" id="ARBA00022642"/>
    </source>
</evidence>
<organism evidence="11 12">
    <name type="scientific">Parendozoicomonas callyspongiae</name>
    <dbReference type="NCBI Taxonomy" id="2942213"/>
    <lineage>
        <taxon>Bacteria</taxon>
        <taxon>Pseudomonadati</taxon>
        <taxon>Pseudomonadota</taxon>
        <taxon>Gammaproteobacteria</taxon>
        <taxon>Oceanospirillales</taxon>
        <taxon>Endozoicomonadaceae</taxon>
        <taxon>Parendozoicomonas</taxon>
    </lineage>
</organism>
<comment type="caution">
    <text evidence="11">The sequence shown here is derived from an EMBL/GenBank/DDBJ whole genome shotgun (WGS) entry which is preliminary data.</text>
</comment>
<comment type="PTM">
    <text evidence="7 8">Transiently phosphorylated on a His residue during the reaction cycle. Phosphorylation strongly increases the affinity for substrates and increases the rate of nicotinate D-ribonucleotide production. Dephosphorylation regenerates the low-affinity form of the enzyme, leading to product release.</text>
</comment>
<feature type="domain" description="Nicotinate/nicotinamide phosphoribosyltransferase" evidence="9">
    <location>
        <begin position="165"/>
        <end position="390"/>
    </location>
</feature>
<feature type="domain" description="Nicotinate phosphoribosyltransferase N-terminal" evidence="10">
    <location>
        <begin position="10"/>
        <end position="127"/>
    </location>
</feature>
<evidence type="ECO:0000256" key="4">
    <source>
        <dbReference type="ARBA" id="ARBA00022553"/>
    </source>
</evidence>
<dbReference type="Pfam" id="PF04095">
    <property type="entry name" value="NAPRTase"/>
    <property type="match status" value="1"/>
</dbReference>
<dbReference type="InterPro" id="IPR007229">
    <property type="entry name" value="Nic_PRibTrfase-Fam"/>
</dbReference>
<dbReference type="EMBL" id="JAMFLX010000026">
    <property type="protein sequence ID" value="MCL6271492.1"/>
    <property type="molecule type" value="Genomic_DNA"/>
</dbReference>
<keyword evidence="11" id="KW-0328">Glycosyltransferase</keyword>
<evidence type="ECO:0000313" key="11">
    <source>
        <dbReference type="EMBL" id="MCL6271492.1"/>
    </source>
</evidence>
<dbReference type="SUPFAM" id="SSF54675">
    <property type="entry name" value="Nicotinate/Quinolinate PRTase N-terminal domain-like"/>
    <property type="match status" value="1"/>
</dbReference>
<evidence type="ECO:0000313" key="12">
    <source>
        <dbReference type="Proteomes" id="UP001203338"/>
    </source>
</evidence>
<dbReference type="EC" id="6.3.4.21" evidence="3 7"/>
<evidence type="ECO:0000256" key="8">
    <source>
        <dbReference type="RuleBase" id="RU003838"/>
    </source>
</evidence>
<dbReference type="GO" id="GO:0016757">
    <property type="term" value="F:glycosyltransferase activity"/>
    <property type="evidence" value="ECO:0007669"/>
    <property type="project" value="UniProtKB-KW"/>
</dbReference>